<gene>
    <name evidence="1" type="ordered locus">TREPR_2688</name>
</gene>
<keyword evidence="1" id="KW-0449">Lipoprotein</keyword>
<dbReference type="KEGG" id="tpi:TREPR_2688"/>
<organism evidence="1 2">
    <name type="scientific">Treponema primitia (strain ATCC BAA-887 / DSM 12427 / ZAS-2)</name>
    <dbReference type="NCBI Taxonomy" id="545694"/>
    <lineage>
        <taxon>Bacteria</taxon>
        <taxon>Pseudomonadati</taxon>
        <taxon>Spirochaetota</taxon>
        <taxon>Spirochaetia</taxon>
        <taxon>Spirochaetales</taxon>
        <taxon>Treponemataceae</taxon>
        <taxon>Treponema</taxon>
    </lineage>
</organism>
<dbReference type="Proteomes" id="UP000009223">
    <property type="component" value="Chromosome"/>
</dbReference>
<dbReference type="RefSeq" id="WP_015707539.1">
    <property type="nucleotide sequence ID" value="NC_015578.1"/>
</dbReference>
<reference evidence="1 2" key="2">
    <citation type="journal article" date="2011" name="ISME J.">
        <title>RNA-seq reveals cooperative metabolic interactions between two termite-gut spirochete species in co-culture.</title>
        <authorList>
            <person name="Rosenthal A.Z."/>
            <person name="Matson E.G."/>
            <person name="Eldar A."/>
            <person name="Leadbetter J.R."/>
        </authorList>
    </citation>
    <scope>NUCLEOTIDE SEQUENCE [LARGE SCALE GENOMIC DNA]</scope>
    <source>
        <strain evidence="2">ATCC BAA-887 / DSM 12427 / ZAS-2</strain>
    </source>
</reference>
<dbReference type="AlphaFoldDB" id="F5YR48"/>
<accession>F5YR48</accession>
<evidence type="ECO:0000313" key="1">
    <source>
        <dbReference type="EMBL" id="AEF86100.1"/>
    </source>
</evidence>
<dbReference type="PROSITE" id="PS51257">
    <property type="entry name" value="PROKAR_LIPOPROTEIN"/>
    <property type="match status" value="1"/>
</dbReference>
<dbReference type="EMBL" id="CP001843">
    <property type="protein sequence ID" value="AEF86100.1"/>
    <property type="molecule type" value="Genomic_DNA"/>
</dbReference>
<name>F5YR48_TREPZ</name>
<proteinExistence type="predicted"/>
<sequence>MTKRETPLKYLLVLLPVLMIGCGSSYYTVSIANYSSKTVAYSYNGSSDILGPDYMKKYRVEAYTPYPDNISTVPSGPVSVTLIRKNDLYVFEDVSPIILHVVNTLPFELTLTADSYIDNGGSTIVTLKEFESLDAEIYTSNPKFTLNSDFPIDFVKIEKRIEKDDIYVTIK</sequence>
<dbReference type="HOGENOM" id="CLU_1562199_0_0_12"/>
<dbReference type="STRING" id="545694.TREPR_2688"/>
<protein>
    <submittedName>
        <fullName evidence="1">Putative lipoprotein</fullName>
    </submittedName>
</protein>
<reference evidence="2" key="1">
    <citation type="submission" date="2009-12" db="EMBL/GenBank/DDBJ databases">
        <title>Complete sequence of Treponema primitia strain ZAS-2.</title>
        <authorList>
            <person name="Tetu S.G."/>
            <person name="Matson E."/>
            <person name="Ren Q."/>
            <person name="Seshadri R."/>
            <person name="Elbourne L."/>
            <person name="Hassan K.A."/>
            <person name="Durkin A."/>
            <person name="Radune D."/>
            <person name="Mohamoud Y."/>
            <person name="Shay R."/>
            <person name="Jin S."/>
            <person name="Zhang X."/>
            <person name="Lucey K."/>
            <person name="Ballor N.R."/>
            <person name="Ottesen E."/>
            <person name="Rosenthal R."/>
            <person name="Allen A."/>
            <person name="Leadbetter J.R."/>
            <person name="Paulsen I.T."/>
        </authorList>
    </citation>
    <scope>NUCLEOTIDE SEQUENCE [LARGE SCALE GENOMIC DNA]</scope>
    <source>
        <strain evidence="2">ATCC BAA-887 / DSM 12427 / ZAS-2</strain>
    </source>
</reference>
<evidence type="ECO:0000313" key="2">
    <source>
        <dbReference type="Proteomes" id="UP000009223"/>
    </source>
</evidence>
<keyword evidence="2" id="KW-1185">Reference proteome</keyword>